<evidence type="ECO:0000256" key="1">
    <source>
        <dbReference type="SAM" id="MobiDB-lite"/>
    </source>
</evidence>
<evidence type="ECO:0008006" key="5">
    <source>
        <dbReference type="Google" id="ProtNLM"/>
    </source>
</evidence>
<evidence type="ECO:0000313" key="3">
    <source>
        <dbReference type="EMBL" id="USQ76523.1"/>
    </source>
</evidence>
<dbReference type="RefSeq" id="WP_252621227.1">
    <property type="nucleotide sequence ID" value="NZ_CP099490.1"/>
</dbReference>
<feature type="region of interest" description="Disordered" evidence="1">
    <location>
        <begin position="1"/>
        <end position="43"/>
    </location>
</feature>
<keyword evidence="2" id="KW-0472">Membrane</keyword>
<dbReference type="EMBL" id="CP099490">
    <property type="protein sequence ID" value="USQ76523.1"/>
    <property type="molecule type" value="Genomic_DNA"/>
</dbReference>
<keyword evidence="2" id="KW-1133">Transmembrane helix</keyword>
<organism evidence="3 4">
    <name type="scientific">Ornithinimicrobium cryptoxanthini</name>
    <dbReference type="NCBI Taxonomy" id="2934161"/>
    <lineage>
        <taxon>Bacteria</taxon>
        <taxon>Bacillati</taxon>
        <taxon>Actinomycetota</taxon>
        <taxon>Actinomycetes</taxon>
        <taxon>Micrococcales</taxon>
        <taxon>Ornithinimicrobiaceae</taxon>
        <taxon>Ornithinimicrobium</taxon>
    </lineage>
</organism>
<dbReference type="Proteomes" id="UP001056535">
    <property type="component" value="Chromosome"/>
</dbReference>
<feature type="transmembrane region" description="Helical" evidence="2">
    <location>
        <begin position="149"/>
        <end position="169"/>
    </location>
</feature>
<proteinExistence type="predicted"/>
<name>A0ABY4YIJ4_9MICO</name>
<evidence type="ECO:0000256" key="2">
    <source>
        <dbReference type="SAM" id="Phobius"/>
    </source>
</evidence>
<accession>A0ABY4YIJ4</accession>
<reference evidence="3" key="1">
    <citation type="submission" date="2022-06" db="EMBL/GenBank/DDBJ databases">
        <title>Ornithinimicrobium JY.X270.</title>
        <authorList>
            <person name="Huang Y."/>
        </authorList>
    </citation>
    <scope>NUCLEOTIDE SEQUENCE</scope>
    <source>
        <strain evidence="3">JY.X270</strain>
    </source>
</reference>
<feature type="transmembrane region" description="Helical" evidence="2">
    <location>
        <begin position="77"/>
        <end position="95"/>
    </location>
</feature>
<gene>
    <name evidence="3" type="ORF">NF557_00890</name>
</gene>
<sequence>MSRSDDSRLPARTGRRTAPDAAERVGGVGRDGHGHGLGGSRAPRRPLRLKDRLFTVLCVLAAVAVVFLALSRGNPRAAVIGGGLFLGYAVLHSVARRLEPAARLVTGHEADAADRLAQFRATRTAGQVAVAVALVGVALALFGDWGTGLWVAGTAILVVASFVLGLWWFSRTGVS</sequence>
<evidence type="ECO:0000313" key="4">
    <source>
        <dbReference type="Proteomes" id="UP001056535"/>
    </source>
</evidence>
<feature type="transmembrane region" description="Helical" evidence="2">
    <location>
        <begin position="125"/>
        <end position="143"/>
    </location>
</feature>
<keyword evidence="4" id="KW-1185">Reference proteome</keyword>
<keyword evidence="2" id="KW-0812">Transmembrane</keyword>
<feature type="transmembrane region" description="Helical" evidence="2">
    <location>
        <begin position="53"/>
        <end position="71"/>
    </location>
</feature>
<protein>
    <recommendedName>
        <fullName evidence="5">DUF2178 domain-containing protein</fullName>
    </recommendedName>
</protein>